<evidence type="ECO:0000313" key="2">
    <source>
        <dbReference type="Proteomes" id="UP001057402"/>
    </source>
</evidence>
<protein>
    <submittedName>
        <fullName evidence="1">Uncharacterized protein</fullName>
    </submittedName>
</protein>
<reference evidence="2" key="1">
    <citation type="journal article" date="2023" name="Front. Plant Sci.">
        <title>Chromosomal-level genome assembly of Melastoma candidum provides insights into trichome evolution.</title>
        <authorList>
            <person name="Zhong Y."/>
            <person name="Wu W."/>
            <person name="Sun C."/>
            <person name="Zou P."/>
            <person name="Liu Y."/>
            <person name="Dai S."/>
            <person name="Zhou R."/>
        </authorList>
    </citation>
    <scope>NUCLEOTIDE SEQUENCE [LARGE SCALE GENOMIC DNA]</scope>
</reference>
<accession>A0ACB9QFB6</accession>
<keyword evidence="2" id="KW-1185">Reference proteome</keyword>
<evidence type="ECO:0000313" key="1">
    <source>
        <dbReference type="EMBL" id="KAI4364100.1"/>
    </source>
</evidence>
<sequence length="129" mass="14324">MMKASPVQLAGRTVYVEERRANTAGGSRGGSTCQYHYSNRVIQTWIRMRSSRASAGVEDFPMVATTDAQGATALNTALCNAMRPQRARMEWKCQSFPAVGDGCLMFLQRNRDPCLCLSFLWSVFYAGLN</sequence>
<proteinExistence type="predicted"/>
<gene>
    <name evidence="1" type="ORF">MLD38_020237</name>
</gene>
<dbReference type="EMBL" id="CM042885">
    <property type="protein sequence ID" value="KAI4364100.1"/>
    <property type="molecule type" value="Genomic_DNA"/>
</dbReference>
<organism evidence="1 2">
    <name type="scientific">Melastoma candidum</name>
    <dbReference type="NCBI Taxonomy" id="119954"/>
    <lineage>
        <taxon>Eukaryota</taxon>
        <taxon>Viridiplantae</taxon>
        <taxon>Streptophyta</taxon>
        <taxon>Embryophyta</taxon>
        <taxon>Tracheophyta</taxon>
        <taxon>Spermatophyta</taxon>
        <taxon>Magnoliopsida</taxon>
        <taxon>eudicotyledons</taxon>
        <taxon>Gunneridae</taxon>
        <taxon>Pentapetalae</taxon>
        <taxon>rosids</taxon>
        <taxon>malvids</taxon>
        <taxon>Myrtales</taxon>
        <taxon>Melastomataceae</taxon>
        <taxon>Melastomatoideae</taxon>
        <taxon>Melastomateae</taxon>
        <taxon>Melastoma</taxon>
    </lineage>
</organism>
<comment type="caution">
    <text evidence="1">The sequence shown here is derived from an EMBL/GenBank/DDBJ whole genome shotgun (WGS) entry which is preliminary data.</text>
</comment>
<name>A0ACB9QFB6_9MYRT</name>
<dbReference type="Proteomes" id="UP001057402">
    <property type="component" value="Chromosome 6"/>
</dbReference>